<sequence>MSRQEATRQGRLPGVGKAPGLQPALPAVGLRSKEGSSGPLLFRARPLTGRLRGCRGATAKMPGWVAAFRCGRRPARERGRAPSRSSHESPETPRPGTRPPGGQSQRRGGSLGDARLDSRPKAAREANSPNGSKPISALVSVSGHETPVRVWRGFYLSLALKAWYVPCLASLETIQELCRKENLTCKSLGITNRNLKSYEVEYLCDYKVEEGTEYFLVKWKGWPESSNTWVPLKNLKCPLLLQYFHSDKNEYLSQLKRGKAVILKNHIKALNPVVAQYIVKKAKQRIALQRWKEELNRKKNHKGMILVENTVDLEGPPLDFYYINEYKPAPGINVMNGITTGCECSDCPAEKCCPEEAGFFLAYNKQKQLKIQPGLPIYECNSYCRCGPECPNRIVQKGTPYSLCIFRTNNGRGWGVKTLQKIKTKRFVMEYVGEVITNEEAERRGQLYDNQGNTYLFDLDYDSDEYTVDAARYGNVSHFVNHSCDPNLQVFNVFIDNLDLRLPRIALFSTRTIKAGEELTFDYQMKGSLDVTSDSDAVSPTRKRIRTVCKCGAVCCRGYLN</sequence>
<keyword evidence="5" id="KW-0678">Repressor</keyword>
<gene>
    <name evidence="25" type="primary">SUV39H2</name>
</gene>
<accession>A0A8C4VYY3</accession>
<keyword evidence="9" id="KW-0479">Metal-binding</keyword>
<keyword evidence="14" id="KW-0804">Transcription</keyword>
<dbReference type="OrthoDB" id="308383at2759"/>
<dbReference type="Proteomes" id="UP000694390">
    <property type="component" value="Unassembled WGS sequence"/>
</dbReference>
<dbReference type="GO" id="GO:0030154">
    <property type="term" value="P:cell differentiation"/>
    <property type="evidence" value="ECO:0007669"/>
    <property type="project" value="UniProtKB-KW"/>
</dbReference>
<keyword evidence="6" id="KW-0489">Methyltransferase</keyword>
<dbReference type="PROSITE" id="PS50867">
    <property type="entry name" value="PRE_SET"/>
    <property type="match status" value="1"/>
</dbReference>
<dbReference type="GO" id="GO:0000775">
    <property type="term" value="C:chromosome, centromeric region"/>
    <property type="evidence" value="ECO:0007669"/>
    <property type="project" value="UniProtKB-SubCell"/>
</dbReference>
<dbReference type="SMART" id="SM00317">
    <property type="entry name" value="SET"/>
    <property type="match status" value="1"/>
</dbReference>
<feature type="compositionally biased region" description="Basic and acidic residues" evidence="20">
    <location>
        <begin position="114"/>
        <end position="124"/>
    </location>
</feature>
<dbReference type="InterPro" id="IPR000953">
    <property type="entry name" value="Chromo/chromo_shadow_dom"/>
</dbReference>
<keyword evidence="10" id="KW-0221">Differentiation</keyword>
<feature type="region of interest" description="Disordered" evidence="20">
    <location>
        <begin position="1"/>
        <end position="41"/>
    </location>
</feature>
<dbReference type="InterPro" id="IPR016197">
    <property type="entry name" value="Chromo-like_dom_sf"/>
</dbReference>
<dbReference type="GO" id="GO:0005634">
    <property type="term" value="C:nucleus"/>
    <property type="evidence" value="ECO:0007669"/>
    <property type="project" value="UniProtKB-SubCell"/>
</dbReference>
<evidence type="ECO:0000259" key="22">
    <source>
        <dbReference type="PROSITE" id="PS50280"/>
    </source>
</evidence>
<dbReference type="SUPFAM" id="SSF54160">
    <property type="entry name" value="Chromo domain-like"/>
    <property type="match status" value="1"/>
</dbReference>
<evidence type="ECO:0000256" key="10">
    <source>
        <dbReference type="ARBA" id="ARBA00022782"/>
    </source>
</evidence>
<dbReference type="GO" id="GO:0071456">
    <property type="term" value="P:cellular response to hypoxia"/>
    <property type="evidence" value="ECO:0007669"/>
    <property type="project" value="Ensembl"/>
</dbReference>
<evidence type="ECO:0000256" key="20">
    <source>
        <dbReference type="SAM" id="MobiDB-lite"/>
    </source>
</evidence>
<feature type="domain" description="Chromo" evidence="21">
    <location>
        <begin position="198"/>
        <end position="256"/>
    </location>
</feature>
<keyword evidence="12" id="KW-0156">Chromatin regulator</keyword>
<dbReference type="InterPro" id="IPR046341">
    <property type="entry name" value="SET_dom_sf"/>
</dbReference>
<proteinExistence type="predicted"/>
<dbReference type="FunFam" id="2.170.270.10:FF:000008">
    <property type="entry name" value="Histone-lysine N-methyltransferase"/>
    <property type="match status" value="1"/>
</dbReference>
<evidence type="ECO:0000259" key="23">
    <source>
        <dbReference type="PROSITE" id="PS50867"/>
    </source>
</evidence>
<protein>
    <recommendedName>
        <fullName evidence="18">Histone-lysine N-methyltransferase SUV39H2</fullName>
        <ecNumber evidence="3">2.1.1.355</ecNumber>
    </recommendedName>
    <alternativeName>
        <fullName evidence="19">Suppressor of variegation 3-9 homolog 2</fullName>
    </alternativeName>
</protein>
<evidence type="ECO:0000256" key="7">
    <source>
        <dbReference type="ARBA" id="ARBA00022679"/>
    </source>
</evidence>
<dbReference type="PROSITE" id="PS00598">
    <property type="entry name" value="CHROMO_1"/>
    <property type="match status" value="1"/>
</dbReference>
<dbReference type="SMART" id="SM00298">
    <property type="entry name" value="CHROMO"/>
    <property type="match status" value="1"/>
</dbReference>
<reference evidence="25" key="1">
    <citation type="submission" date="2025-08" db="UniProtKB">
        <authorList>
            <consortium name="Ensembl"/>
        </authorList>
    </citation>
    <scope>IDENTIFICATION</scope>
</reference>
<keyword evidence="7" id="KW-0808">Transferase</keyword>
<evidence type="ECO:0000259" key="21">
    <source>
        <dbReference type="PROSITE" id="PS50013"/>
    </source>
</evidence>
<dbReference type="Gene3D" id="2.170.270.10">
    <property type="entry name" value="SET domain"/>
    <property type="match status" value="1"/>
</dbReference>
<evidence type="ECO:0000256" key="14">
    <source>
        <dbReference type="ARBA" id="ARBA00023163"/>
    </source>
</evidence>
<dbReference type="PANTHER" id="PTHR46223">
    <property type="entry name" value="HISTONE-LYSINE N-METHYLTRANSFERASE SUV39H"/>
    <property type="match status" value="1"/>
</dbReference>
<dbReference type="GO" id="GO:1990756">
    <property type="term" value="F:ubiquitin-like ligase-substrate adaptor activity"/>
    <property type="evidence" value="ECO:0007669"/>
    <property type="project" value="Ensembl"/>
</dbReference>
<organism evidence="25 26">
    <name type="scientific">Gopherus evgoodei</name>
    <name type="common">Goodes thornscrub tortoise</name>
    <dbReference type="NCBI Taxonomy" id="1825980"/>
    <lineage>
        <taxon>Eukaryota</taxon>
        <taxon>Metazoa</taxon>
        <taxon>Chordata</taxon>
        <taxon>Craniata</taxon>
        <taxon>Vertebrata</taxon>
        <taxon>Euteleostomi</taxon>
        <taxon>Archelosauria</taxon>
        <taxon>Testudinata</taxon>
        <taxon>Testudines</taxon>
        <taxon>Cryptodira</taxon>
        <taxon>Durocryptodira</taxon>
        <taxon>Testudinoidea</taxon>
        <taxon>Testudinidae</taxon>
        <taxon>Gopherus</taxon>
    </lineage>
</organism>
<dbReference type="GO" id="GO:0044725">
    <property type="term" value="P:epigenetic programming in the zygotic pronuclei"/>
    <property type="evidence" value="ECO:0007669"/>
    <property type="project" value="Ensembl"/>
</dbReference>
<keyword evidence="26" id="KW-1185">Reference proteome</keyword>
<dbReference type="SUPFAM" id="SSF82199">
    <property type="entry name" value="SET domain"/>
    <property type="match status" value="1"/>
</dbReference>
<evidence type="ECO:0000256" key="11">
    <source>
        <dbReference type="ARBA" id="ARBA00022833"/>
    </source>
</evidence>
<feature type="domain" description="Post-SET" evidence="24">
    <location>
        <begin position="545"/>
        <end position="561"/>
    </location>
</feature>
<comment type="subcellular location">
    <subcellularLocation>
        <location evidence="2">Chromosome</location>
        <location evidence="2">Centromere</location>
    </subcellularLocation>
    <subcellularLocation>
        <location evidence="1">Nucleus</location>
    </subcellularLocation>
</comment>
<dbReference type="Gene3D" id="2.40.50.40">
    <property type="match status" value="1"/>
</dbReference>
<dbReference type="Ensembl" id="ENSGEVT00005008455.1">
    <property type="protein sequence ID" value="ENSGEVP00005008062.1"/>
    <property type="gene ID" value="ENSGEVG00005005787.1"/>
</dbReference>
<keyword evidence="4" id="KW-0158">Chromosome</keyword>
<dbReference type="InterPro" id="IPR050973">
    <property type="entry name" value="H3K9_Histone-Lys_N-MTase"/>
</dbReference>
<evidence type="ECO:0000256" key="12">
    <source>
        <dbReference type="ARBA" id="ARBA00022853"/>
    </source>
</evidence>
<dbReference type="InterPro" id="IPR023780">
    <property type="entry name" value="Chromo_domain"/>
</dbReference>
<dbReference type="InterPro" id="IPR003616">
    <property type="entry name" value="Post-SET_dom"/>
</dbReference>
<dbReference type="InterPro" id="IPR001214">
    <property type="entry name" value="SET_dom"/>
</dbReference>
<evidence type="ECO:0000313" key="25">
    <source>
        <dbReference type="Ensembl" id="ENSGEVP00005008062.1"/>
    </source>
</evidence>
<evidence type="ECO:0000256" key="3">
    <source>
        <dbReference type="ARBA" id="ARBA00012183"/>
    </source>
</evidence>
<dbReference type="GeneTree" id="ENSGT00940000156788"/>
<dbReference type="GO" id="GO:1904047">
    <property type="term" value="F:S-adenosyl-L-methionine binding"/>
    <property type="evidence" value="ECO:0007669"/>
    <property type="project" value="Ensembl"/>
</dbReference>
<evidence type="ECO:0000256" key="9">
    <source>
        <dbReference type="ARBA" id="ARBA00022723"/>
    </source>
</evidence>
<evidence type="ECO:0000256" key="6">
    <source>
        <dbReference type="ARBA" id="ARBA00022603"/>
    </source>
</evidence>
<dbReference type="CTD" id="79723"/>
<dbReference type="InterPro" id="IPR007728">
    <property type="entry name" value="Pre-SET_dom"/>
</dbReference>
<dbReference type="CDD" id="cd18639">
    <property type="entry name" value="CD_SUV39H1_like"/>
    <property type="match status" value="1"/>
</dbReference>
<evidence type="ECO:0000256" key="8">
    <source>
        <dbReference type="ARBA" id="ARBA00022691"/>
    </source>
</evidence>
<dbReference type="InterPro" id="IPR011381">
    <property type="entry name" value="H3-K9_MeTrfase_SUV39H1/2-like"/>
</dbReference>
<dbReference type="RefSeq" id="XP_030420341.1">
    <property type="nucleotide sequence ID" value="XM_030564481.1"/>
</dbReference>
<dbReference type="GO" id="GO:0032259">
    <property type="term" value="P:methylation"/>
    <property type="evidence" value="ECO:0007669"/>
    <property type="project" value="UniProtKB-KW"/>
</dbReference>
<evidence type="ECO:0000256" key="2">
    <source>
        <dbReference type="ARBA" id="ARBA00004584"/>
    </source>
</evidence>
<keyword evidence="11" id="KW-0862">Zinc</keyword>
<dbReference type="PROSITE" id="PS51579">
    <property type="entry name" value="SAM_MT43_SUVAR39_3"/>
    <property type="match status" value="1"/>
</dbReference>
<evidence type="ECO:0000256" key="13">
    <source>
        <dbReference type="ARBA" id="ARBA00023015"/>
    </source>
</evidence>
<name>A0A8C4VYY3_9SAUR</name>
<evidence type="ECO:0000256" key="1">
    <source>
        <dbReference type="ARBA" id="ARBA00004123"/>
    </source>
</evidence>
<dbReference type="EC" id="2.1.1.355" evidence="3"/>
<dbReference type="PROSITE" id="PS50280">
    <property type="entry name" value="SET"/>
    <property type="match status" value="1"/>
</dbReference>
<reference evidence="25" key="2">
    <citation type="submission" date="2025-09" db="UniProtKB">
        <authorList>
            <consortium name="Ensembl"/>
        </authorList>
    </citation>
    <scope>IDENTIFICATION</scope>
</reference>
<dbReference type="FunFam" id="2.40.50.40:FF:000016">
    <property type="entry name" value="Histone-lysine N-methyltransferase"/>
    <property type="match status" value="1"/>
</dbReference>
<keyword evidence="17" id="KW-0137">Centromere</keyword>
<dbReference type="InterPro" id="IPR023779">
    <property type="entry name" value="Chromodomain_CS"/>
</dbReference>
<keyword evidence="8" id="KW-0949">S-adenosyl-L-methionine</keyword>
<dbReference type="Pfam" id="PF00385">
    <property type="entry name" value="Chromo"/>
    <property type="match status" value="1"/>
</dbReference>
<evidence type="ECO:0000256" key="5">
    <source>
        <dbReference type="ARBA" id="ARBA00022491"/>
    </source>
</evidence>
<evidence type="ECO:0000256" key="18">
    <source>
        <dbReference type="ARBA" id="ARBA00040483"/>
    </source>
</evidence>
<evidence type="ECO:0000259" key="24">
    <source>
        <dbReference type="PROSITE" id="PS50868"/>
    </source>
</evidence>
<dbReference type="GO" id="GO:0000122">
    <property type="term" value="P:negative regulation of transcription by RNA polymerase II"/>
    <property type="evidence" value="ECO:0007669"/>
    <property type="project" value="Ensembl"/>
</dbReference>
<evidence type="ECO:0000256" key="15">
    <source>
        <dbReference type="ARBA" id="ARBA00023242"/>
    </source>
</evidence>
<dbReference type="AlphaFoldDB" id="A0A8C4VYY3"/>
<dbReference type="PANTHER" id="PTHR46223:SF2">
    <property type="entry name" value="HISTONE-LYSINE N-METHYLTRANSFERASE SUV39H2"/>
    <property type="match status" value="1"/>
</dbReference>
<dbReference type="GO" id="GO:0140949">
    <property type="term" value="F:histone H3K9 trimethyltransferase activity"/>
    <property type="evidence" value="ECO:0007669"/>
    <property type="project" value="UniProtKB-EC"/>
</dbReference>
<feature type="compositionally biased region" description="Basic and acidic residues" evidence="20">
    <location>
        <begin position="74"/>
        <end position="91"/>
    </location>
</feature>
<dbReference type="GO" id="GO:0008270">
    <property type="term" value="F:zinc ion binding"/>
    <property type="evidence" value="ECO:0007669"/>
    <property type="project" value="Ensembl"/>
</dbReference>
<feature type="domain" description="Pre-SET" evidence="23">
    <location>
        <begin position="340"/>
        <end position="398"/>
    </location>
</feature>
<dbReference type="Pfam" id="PF05033">
    <property type="entry name" value="Pre-SET"/>
    <property type="match status" value="1"/>
</dbReference>
<keyword evidence="16" id="KW-0131">Cell cycle</keyword>
<dbReference type="PROSITE" id="PS50013">
    <property type="entry name" value="CHROMO_2"/>
    <property type="match status" value="1"/>
</dbReference>
<dbReference type="Pfam" id="PF00856">
    <property type="entry name" value="SET"/>
    <property type="match status" value="1"/>
</dbReference>
<evidence type="ECO:0000256" key="4">
    <source>
        <dbReference type="ARBA" id="ARBA00022454"/>
    </source>
</evidence>
<evidence type="ECO:0000256" key="17">
    <source>
        <dbReference type="ARBA" id="ARBA00023328"/>
    </source>
</evidence>
<dbReference type="PROSITE" id="PS50868">
    <property type="entry name" value="POST_SET"/>
    <property type="match status" value="1"/>
</dbReference>
<evidence type="ECO:0000313" key="26">
    <source>
        <dbReference type="Proteomes" id="UP000694390"/>
    </source>
</evidence>
<dbReference type="SMART" id="SM00468">
    <property type="entry name" value="PreSET"/>
    <property type="match status" value="1"/>
</dbReference>
<dbReference type="CDD" id="cd10532">
    <property type="entry name" value="SET_SUV39H2"/>
    <property type="match status" value="1"/>
</dbReference>
<evidence type="ECO:0000256" key="19">
    <source>
        <dbReference type="ARBA" id="ARBA00041907"/>
    </source>
</evidence>
<keyword evidence="15" id="KW-0539">Nucleus</keyword>
<keyword evidence="13" id="KW-0805">Transcription regulation</keyword>
<feature type="domain" description="SET" evidence="22">
    <location>
        <begin position="401"/>
        <end position="524"/>
    </location>
</feature>
<evidence type="ECO:0000256" key="16">
    <source>
        <dbReference type="ARBA" id="ARBA00023306"/>
    </source>
</evidence>
<dbReference type="GO" id="GO:0000785">
    <property type="term" value="C:chromatin"/>
    <property type="evidence" value="ECO:0007669"/>
    <property type="project" value="Ensembl"/>
</dbReference>
<dbReference type="GeneID" id="115652440"/>
<feature type="region of interest" description="Disordered" evidence="20">
    <location>
        <begin position="74"/>
        <end position="135"/>
    </location>
</feature>